<dbReference type="InterPro" id="IPR036388">
    <property type="entry name" value="WH-like_DNA-bd_sf"/>
</dbReference>
<dbReference type="AlphaFoldDB" id="A0A0F7EJX2"/>
<evidence type="ECO:0000259" key="1">
    <source>
        <dbReference type="Pfam" id="PF08281"/>
    </source>
</evidence>
<dbReference type="GO" id="GO:0003677">
    <property type="term" value="F:DNA binding"/>
    <property type="evidence" value="ECO:0007669"/>
    <property type="project" value="InterPro"/>
</dbReference>
<name>A0A0F7EJX2_BRELA</name>
<dbReference type="InterPro" id="IPR013324">
    <property type="entry name" value="RNA_pol_sigma_r3/r4-like"/>
</dbReference>
<dbReference type="PANTHER" id="PTHR30173">
    <property type="entry name" value="SIGMA 19 FACTOR"/>
    <property type="match status" value="1"/>
</dbReference>
<dbReference type="InterPro" id="IPR013249">
    <property type="entry name" value="RNA_pol_sigma70_r4_t2"/>
</dbReference>
<dbReference type="Pfam" id="PF08281">
    <property type="entry name" value="Sigma70_r4_2"/>
    <property type="match status" value="1"/>
</dbReference>
<proteinExistence type="predicted"/>
<dbReference type="GO" id="GO:0006352">
    <property type="term" value="P:DNA-templated transcription initiation"/>
    <property type="evidence" value="ECO:0007669"/>
    <property type="project" value="InterPro"/>
</dbReference>
<reference evidence="2" key="1">
    <citation type="submission" date="2015-03" db="EMBL/GenBank/DDBJ databases">
        <title>MIGS Cultured Bacterial/Archaeal sample from Brevibacillus laterosporus.</title>
        <authorList>
            <person name="Zeng D."/>
            <person name="Zhu L."/>
            <person name="Dong G."/>
            <person name="Ye W."/>
            <person name="Ren D."/>
            <person name="Wu L."/>
            <person name="Xu J."/>
            <person name="Li G."/>
            <person name="Guo L."/>
        </authorList>
    </citation>
    <scope>NUCLEOTIDE SEQUENCE</scope>
    <source>
        <strain evidence="2">B9</strain>
        <plasmid evidence="2">unnamed2</plasmid>
    </source>
</reference>
<gene>
    <name evidence="2" type="ORF">EX87_20155</name>
</gene>
<organism evidence="2">
    <name type="scientific">Brevibacillus laterosporus</name>
    <name type="common">Bacillus laterosporus</name>
    <dbReference type="NCBI Taxonomy" id="1465"/>
    <lineage>
        <taxon>Bacteria</taxon>
        <taxon>Bacillati</taxon>
        <taxon>Bacillota</taxon>
        <taxon>Bacilli</taxon>
        <taxon>Bacillales</taxon>
        <taxon>Paenibacillaceae</taxon>
        <taxon>Brevibacillus</taxon>
    </lineage>
</organism>
<dbReference type="EMBL" id="CP011076">
    <property type="protein sequence ID" value="AKF95905.1"/>
    <property type="molecule type" value="Genomic_DNA"/>
</dbReference>
<dbReference type="InterPro" id="IPR052704">
    <property type="entry name" value="ECF_Sigma-70_Domain"/>
</dbReference>
<evidence type="ECO:0000313" key="2">
    <source>
        <dbReference type="EMBL" id="AKF95905.1"/>
    </source>
</evidence>
<dbReference type="SUPFAM" id="SSF88659">
    <property type="entry name" value="Sigma3 and sigma4 domains of RNA polymerase sigma factors"/>
    <property type="match status" value="1"/>
</dbReference>
<dbReference type="PANTHER" id="PTHR30173:SF36">
    <property type="entry name" value="ECF RNA POLYMERASE SIGMA FACTOR SIGJ"/>
    <property type="match status" value="1"/>
</dbReference>
<dbReference type="Gene3D" id="1.10.10.10">
    <property type="entry name" value="Winged helix-like DNA-binding domain superfamily/Winged helix DNA-binding domain"/>
    <property type="match status" value="1"/>
</dbReference>
<feature type="domain" description="RNA polymerase sigma factor 70 region 4 type 2" evidence="1">
    <location>
        <begin position="1"/>
        <end position="47"/>
    </location>
</feature>
<sequence>MEELSAIERAVYVLKTAFQFEHPEISRMLTFSEAKCRKIFSRAKKKIQDLSEVNTIPYEIQVEHTDRFITLYQKGTFKKWRIF</sequence>
<accession>A0A0F7EJX2</accession>
<dbReference type="GO" id="GO:0016987">
    <property type="term" value="F:sigma factor activity"/>
    <property type="evidence" value="ECO:0007669"/>
    <property type="project" value="InterPro"/>
</dbReference>
<keyword evidence="2" id="KW-0614">Plasmid</keyword>
<geneLocation type="plasmid" evidence="2">
    <name>unnamed2</name>
</geneLocation>
<protein>
    <recommendedName>
        <fullName evidence="1">RNA polymerase sigma factor 70 region 4 type 2 domain-containing protein</fullName>
    </recommendedName>
</protein>